<accession>A0ABU9KAD4</accession>
<sequence length="75" mass="8705">MVGGWKKPRSRFGRWLDQQGIEQVEFSKLSGVSRNTISTLCNDKEYIPSPKVMKKILDTVRQIEPGKKMDDFFDI</sequence>
<organism evidence="2 3">
    <name type="scientific">Rossellomorea oryzaecorticis</name>
    <dbReference type="NCBI Taxonomy" id="1396505"/>
    <lineage>
        <taxon>Bacteria</taxon>
        <taxon>Bacillati</taxon>
        <taxon>Bacillota</taxon>
        <taxon>Bacilli</taxon>
        <taxon>Bacillales</taxon>
        <taxon>Bacillaceae</taxon>
        <taxon>Rossellomorea</taxon>
    </lineage>
</organism>
<dbReference type="EMBL" id="JBBYAF010000022">
    <property type="protein sequence ID" value="MEL3973065.1"/>
    <property type="molecule type" value="Genomic_DNA"/>
</dbReference>
<proteinExistence type="predicted"/>
<dbReference type="RefSeq" id="WP_341984009.1">
    <property type="nucleotide sequence ID" value="NZ_JBBYAF010000022.1"/>
</dbReference>
<gene>
    <name evidence="2" type="ORF">AAEO50_12335</name>
</gene>
<dbReference type="InterPro" id="IPR010982">
    <property type="entry name" value="Lambda_DNA-bd_dom_sf"/>
</dbReference>
<dbReference type="SUPFAM" id="SSF47413">
    <property type="entry name" value="lambda repressor-like DNA-binding domains"/>
    <property type="match status" value="1"/>
</dbReference>
<protein>
    <submittedName>
        <fullName evidence="2">Helix-turn-helix transcriptional regulator</fullName>
    </submittedName>
</protein>
<evidence type="ECO:0000313" key="2">
    <source>
        <dbReference type="EMBL" id="MEL3973065.1"/>
    </source>
</evidence>
<evidence type="ECO:0000259" key="1">
    <source>
        <dbReference type="Pfam" id="PF01381"/>
    </source>
</evidence>
<dbReference type="InterPro" id="IPR001387">
    <property type="entry name" value="Cro/C1-type_HTH"/>
</dbReference>
<dbReference type="Pfam" id="PF01381">
    <property type="entry name" value="HTH_3"/>
    <property type="match status" value="1"/>
</dbReference>
<name>A0ABU9KAD4_9BACI</name>
<comment type="caution">
    <text evidence="2">The sequence shown here is derived from an EMBL/GenBank/DDBJ whole genome shotgun (WGS) entry which is preliminary data.</text>
</comment>
<dbReference type="CDD" id="cd00093">
    <property type="entry name" value="HTH_XRE"/>
    <property type="match status" value="1"/>
</dbReference>
<dbReference type="Gene3D" id="1.10.260.40">
    <property type="entry name" value="lambda repressor-like DNA-binding domains"/>
    <property type="match status" value="1"/>
</dbReference>
<keyword evidence="3" id="KW-1185">Reference proteome</keyword>
<dbReference type="Proteomes" id="UP001389717">
    <property type="component" value="Unassembled WGS sequence"/>
</dbReference>
<evidence type="ECO:0000313" key="3">
    <source>
        <dbReference type="Proteomes" id="UP001389717"/>
    </source>
</evidence>
<reference evidence="2 3" key="1">
    <citation type="submission" date="2024-04" db="EMBL/GenBank/DDBJ databases">
        <title>Bacillus oryzaecorticis sp. nov., a moderately halophilic bacterium isolated from rice husks.</title>
        <authorList>
            <person name="Zhu H.-S."/>
        </authorList>
    </citation>
    <scope>NUCLEOTIDE SEQUENCE [LARGE SCALE GENOMIC DNA]</scope>
    <source>
        <strain evidence="2 3">ZC255</strain>
    </source>
</reference>
<feature type="domain" description="HTH cro/C1-type" evidence="1">
    <location>
        <begin position="16"/>
        <end position="58"/>
    </location>
</feature>